<dbReference type="EMBL" id="CAKMRJ010000113">
    <property type="protein sequence ID" value="CAH1418284.1"/>
    <property type="molecule type" value="Genomic_DNA"/>
</dbReference>
<dbReference type="Proteomes" id="UP001157418">
    <property type="component" value="Unassembled WGS sequence"/>
</dbReference>
<feature type="region of interest" description="Disordered" evidence="1">
    <location>
        <begin position="1"/>
        <end position="29"/>
    </location>
</feature>
<evidence type="ECO:0000313" key="2">
    <source>
        <dbReference type="EMBL" id="CAH1418284.1"/>
    </source>
</evidence>
<protein>
    <submittedName>
        <fullName evidence="2">Uncharacterized protein</fullName>
    </submittedName>
</protein>
<gene>
    <name evidence="2" type="ORF">LVIROSA_LOCUS5887</name>
</gene>
<reference evidence="2 3" key="1">
    <citation type="submission" date="2022-01" db="EMBL/GenBank/DDBJ databases">
        <authorList>
            <person name="Xiong W."/>
            <person name="Schranz E."/>
        </authorList>
    </citation>
    <scope>NUCLEOTIDE SEQUENCE [LARGE SCALE GENOMIC DNA]</scope>
</reference>
<evidence type="ECO:0000313" key="3">
    <source>
        <dbReference type="Proteomes" id="UP001157418"/>
    </source>
</evidence>
<evidence type="ECO:0000256" key="1">
    <source>
        <dbReference type="SAM" id="MobiDB-lite"/>
    </source>
</evidence>
<proteinExistence type="predicted"/>
<sequence length="154" mass="17149">MGDGSSTTTIDTINVPPPPPLTSPPPTSTIPPTSIAAVSQNFQAEFNTEENDVLDNAIMSGKQFKILNSKMNSILQFLNDSVGKSFVSGFEVKYMLKSQESCIRTLLEDVDKHIDEMLATHFLSFDYELMELQDATRERHVILDKLVTHSKESI</sequence>
<dbReference type="AlphaFoldDB" id="A0AAU9LRN8"/>
<keyword evidence="3" id="KW-1185">Reference proteome</keyword>
<name>A0AAU9LRN8_9ASTR</name>
<feature type="compositionally biased region" description="Pro residues" evidence="1">
    <location>
        <begin position="15"/>
        <end position="29"/>
    </location>
</feature>
<comment type="caution">
    <text evidence="2">The sequence shown here is derived from an EMBL/GenBank/DDBJ whole genome shotgun (WGS) entry which is preliminary data.</text>
</comment>
<organism evidence="2 3">
    <name type="scientific">Lactuca virosa</name>
    <dbReference type="NCBI Taxonomy" id="75947"/>
    <lineage>
        <taxon>Eukaryota</taxon>
        <taxon>Viridiplantae</taxon>
        <taxon>Streptophyta</taxon>
        <taxon>Embryophyta</taxon>
        <taxon>Tracheophyta</taxon>
        <taxon>Spermatophyta</taxon>
        <taxon>Magnoliopsida</taxon>
        <taxon>eudicotyledons</taxon>
        <taxon>Gunneridae</taxon>
        <taxon>Pentapetalae</taxon>
        <taxon>asterids</taxon>
        <taxon>campanulids</taxon>
        <taxon>Asterales</taxon>
        <taxon>Asteraceae</taxon>
        <taxon>Cichorioideae</taxon>
        <taxon>Cichorieae</taxon>
        <taxon>Lactucinae</taxon>
        <taxon>Lactuca</taxon>
    </lineage>
</organism>
<accession>A0AAU9LRN8</accession>